<evidence type="ECO:0000313" key="3">
    <source>
        <dbReference type="Proteomes" id="UP001220324"/>
    </source>
</evidence>
<feature type="compositionally biased region" description="Basic residues" evidence="1">
    <location>
        <begin position="121"/>
        <end position="138"/>
    </location>
</feature>
<feature type="compositionally biased region" description="Low complexity" evidence="1">
    <location>
        <begin position="80"/>
        <end position="92"/>
    </location>
</feature>
<feature type="compositionally biased region" description="Basic and acidic residues" evidence="1">
    <location>
        <begin position="40"/>
        <end position="51"/>
    </location>
</feature>
<protein>
    <submittedName>
        <fullName evidence="2">Uncharacterized protein</fullName>
    </submittedName>
</protein>
<accession>A0AAD6CX23</accession>
<name>A0AAD6CX23_9EURO</name>
<feature type="compositionally biased region" description="Polar residues" evidence="1">
    <location>
        <begin position="99"/>
        <end position="108"/>
    </location>
</feature>
<gene>
    <name evidence="2" type="ORF">N7494_006783</name>
</gene>
<feature type="region of interest" description="Disordered" evidence="1">
    <location>
        <begin position="1"/>
        <end position="173"/>
    </location>
</feature>
<organism evidence="2 3">
    <name type="scientific">Penicillium frequentans</name>
    <dbReference type="NCBI Taxonomy" id="3151616"/>
    <lineage>
        <taxon>Eukaryota</taxon>
        <taxon>Fungi</taxon>
        <taxon>Dikarya</taxon>
        <taxon>Ascomycota</taxon>
        <taxon>Pezizomycotina</taxon>
        <taxon>Eurotiomycetes</taxon>
        <taxon>Eurotiomycetidae</taxon>
        <taxon>Eurotiales</taxon>
        <taxon>Aspergillaceae</taxon>
        <taxon>Penicillium</taxon>
    </lineage>
</organism>
<dbReference type="AlphaFoldDB" id="A0AAD6CX23"/>
<keyword evidence="3" id="KW-1185">Reference proteome</keyword>
<feature type="compositionally biased region" description="Basic residues" evidence="1">
    <location>
        <begin position="52"/>
        <end position="72"/>
    </location>
</feature>
<dbReference type="EMBL" id="JAQIZZ010000005">
    <property type="protein sequence ID" value="KAJ5541707.1"/>
    <property type="molecule type" value="Genomic_DNA"/>
</dbReference>
<feature type="compositionally biased region" description="Polar residues" evidence="1">
    <location>
        <begin position="1"/>
        <end position="20"/>
    </location>
</feature>
<dbReference type="Proteomes" id="UP001220324">
    <property type="component" value="Unassembled WGS sequence"/>
</dbReference>
<reference evidence="2 3" key="1">
    <citation type="journal article" date="2023" name="IMA Fungus">
        <title>Comparative genomic study of the Penicillium genus elucidates a diverse pangenome and 15 lateral gene transfer events.</title>
        <authorList>
            <person name="Petersen C."/>
            <person name="Sorensen T."/>
            <person name="Nielsen M.R."/>
            <person name="Sondergaard T.E."/>
            <person name="Sorensen J.L."/>
            <person name="Fitzpatrick D.A."/>
            <person name="Frisvad J.C."/>
            <person name="Nielsen K.L."/>
        </authorList>
    </citation>
    <scope>NUCLEOTIDE SEQUENCE [LARGE SCALE GENOMIC DNA]</scope>
    <source>
        <strain evidence="2 3">IBT 35679</strain>
    </source>
</reference>
<evidence type="ECO:0000256" key="1">
    <source>
        <dbReference type="SAM" id="MobiDB-lite"/>
    </source>
</evidence>
<proteinExistence type="predicted"/>
<sequence>MKQGIQSSYVISAGRGSQDSRCPADQGRSRLNQNCQSDEATAKAEADDPAAKPRRRRHGRGRGGRGGGKKARKPDVAGMNPAPVANNVAQAVILAHPASPTTQGTTGADNDEEGTADNPGKHTRRRTRHRGGRRRRRRQADAGAGGGEDNTSSPFKASPMHPDGRAIPPPIETTLPEEVIAALATSLCQVAIAPPLSKSQEDWLIEFSDSE</sequence>
<evidence type="ECO:0000313" key="2">
    <source>
        <dbReference type="EMBL" id="KAJ5541707.1"/>
    </source>
</evidence>
<comment type="caution">
    <text evidence="2">The sequence shown here is derived from an EMBL/GenBank/DDBJ whole genome shotgun (WGS) entry which is preliminary data.</text>
</comment>
<feature type="compositionally biased region" description="Polar residues" evidence="1">
    <location>
        <begin position="29"/>
        <end position="38"/>
    </location>
</feature>